<dbReference type="EMBL" id="PDCK01000039">
    <property type="protein sequence ID" value="PRQ56588.1"/>
    <property type="molecule type" value="Genomic_DNA"/>
</dbReference>
<keyword evidence="2" id="KW-1185">Reference proteome</keyword>
<proteinExistence type="predicted"/>
<gene>
    <name evidence="1" type="ORF">RchiOBHm_Chr1g0338031</name>
</gene>
<evidence type="ECO:0000313" key="2">
    <source>
        <dbReference type="Proteomes" id="UP000238479"/>
    </source>
</evidence>
<dbReference type="Proteomes" id="UP000238479">
    <property type="component" value="Chromosome 1"/>
</dbReference>
<reference evidence="1 2" key="1">
    <citation type="journal article" date="2018" name="Nat. Genet.">
        <title>The Rosa genome provides new insights in the design of modern roses.</title>
        <authorList>
            <person name="Bendahmane M."/>
        </authorList>
    </citation>
    <scope>NUCLEOTIDE SEQUENCE [LARGE SCALE GENOMIC DNA]</scope>
    <source>
        <strain evidence="2">cv. Old Blush</strain>
    </source>
</reference>
<accession>A0A2P6SD40</accession>
<organism evidence="1 2">
    <name type="scientific">Rosa chinensis</name>
    <name type="common">China rose</name>
    <dbReference type="NCBI Taxonomy" id="74649"/>
    <lineage>
        <taxon>Eukaryota</taxon>
        <taxon>Viridiplantae</taxon>
        <taxon>Streptophyta</taxon>
        <taxon>Embryophyta</taxon>
        <taxon>Tracheophyta</taxon>
        <taxon>Spermatophyta</taxon>
        <taxon>Magnoliopsida</taxon>
        <taxon>eudicotyledons</taxon>
        <taxon>Gunneridae</taxon>
        <taxon>Pentapetalae</taxon>
        <taxon>rosids</taxon>
        <taxon>fabids</taxon>
        <taxon>Rosales</taxon>
        <taxon>Rosaceae</taxon>
        <taxon>Rosoideae</taxon>
        <taxon>Rosoideae incertae sedis</taxon>
        <taxon>Rosa</taxon>
    </lineage>
</organism>
<protein>
    <submittedName>
        <fullName evidence="1">Uncharacterized protein</fullName>
    </submittedName>
</protein>
<name>A0A2P6SD40_ROSCH</name>
<comment type="caution">
    <text evidence="1">The sequence shown here is derived from an EMBL/GenBank/DDBJ whole genome shotgun (WGS) entry which is preliminary data.</text>
</comment>
<dbReference type="AlphaFoldDB" id="A0A2P6SD40"/>
<dbReference type="Gramene" id="PRQ56588">
    <property type="protein sequence ID" value="PRQ56588"/>
    <property type="gene ID" value="RchiOBHm_Chr1g0338031"/>
</dbReference>
<evidence type="ECO:0000313" key="1">
    <source>
        <dbReference type="EMBL" id="PRQ56588.1"/>
    </source>
</evidence>
<sequence>MRRFNCISLHFLRHFLENPCLGKFPFFDWESPYCRKCTLNPRNRTIPTCLYY</sequence>